<name>A0A9X0MLM1_BACCE</name>
<evidence type="ECO:0000313" key="1">
    <source>
        <dbReference type="EMBL" id="KXY50936.1"/>
    </source>
</evidence>
<organism evidence="1 2">
    <name type="scientific">Bacillus cereus</name>
    <dbReference type="NCBI Taxonomy" id="1396"/>
    <lineage>
        <taxon>Bacteria</taxon>
        <taxon>Bacillati</taxon>
        <taxon>Bacillota</taxon>
        <taxon>Bacilli</taxon>
        <taxon>Bacillales</taxon>
        <taxon>Bacillaceae</taxon>
        <taxon>Bacillus</taxon>
        <taxon>Bacillus cereus group</taxon>
    </lineage>
</organism>
<dbReference type="EMBL" id="LOMO01000001">
    <property type="protein sequence ID" value="KXY50936.1"/>
    <property type="molecule type" value="Genomic_DNA"/>
</dbReference>
<evidence type="ECO:0000313" key="2">
    <source>
        <dbReference type="Proteomes" id="UP000075476"/>
    </source>
</evidence>
<comment type="caution">
    <text evidence="1">The sequence shown here is derived from an EMBL/GenBank/DDBJ whole genome shotgun (WGS) entry which is preliminary data.</text>
</comment>
<protein>
    <submittedName>
        <fullName evidence="1">Uncharacterized protein</fullName>
    </submittedName>
</protein>
<dbReference type="RefSeq" id="WP_061662261.1">
    <property type="nucleotide sequence ID" value="NZ_LOMO01000001.1"/>
</dbReference>
<sequence length="170" mass="20564">MNYSLNSKTTLGFKWSEKENDWVIYFPRSGSGSYLHSQLLERRFFLSLLQELLNRDYDLSTFLFRVHTNEFSESHPRKRTSHFRKENVLAIYWNYQTKEWMIRYPNKSDGSLIAFDLIGKDCFKEILNELTNRKYDVKTLCIYVERREMNTITKNNICTWINRRLATAYK</sequence>
<accession>A0A9X0MLM1</accession>
<gene>
    <name evidence="1" type="ORF">AT268_30790</name>
</gene>
<dbReference type="Proteomes" id="UP000075476">
    <property type="component" value="Unassembled WGS sequence"/>
</dbReference>
<dbReference type="AlphaFoldDB" id="A0A9X0MLM1"/>
<proteinExistence type="predicted"/>
<reference evidence="1 2" key="1">
    <citation type="submission" date="2015-12" db="EMBL/GenBank/DDBJ databases">
        <title>Bacillus cereus Group isolate.</title>
        <authorList>
            <person name="Kovac J."/>
        </authorList>
    </citation>
    <scope>NUCLEOTIDE SEQUENCE [LARGE SCALE GENOMIC DNA]</scope>
    <source>
        <strain evidence="1 2">FSL K6-0073</strain>
    </source>
</reference>